<proteinExistence type="predicted"/>
<feature type="domain" description="DUF4456" evidence="2">
    <location>
        <begin position="88"/>
        <end position="279"/>
    </location>
</feature>
<dbReference type="EMBL" id="SNRW01016771">
    <property type="protein sequence ID" value="KAA6369028.1"/>
    <property type="molecule type" value="Genomic_DNA"/>
</dbReference>
<dbReference type="InterPro" id="IPR027914">
    <property type="entry name" value="DUF4456"/>
</dbReference>
<evidence type="ECO:0000313" key="4">
    <source>
        <dbReference type="Proteomes" id="UP000324800"/>
    </source>
</evidence>
<feature type="region of interest" description="Disordered" evidence="1">
    <location>
        <begin position="407"/>
        <end position="509"/>
    </location>
</feature>
<feature type="region of interest" description="Disordered" evidence="1">
    <location>
        <begin position="1"/>
        <end position="42"/>
    </location>
</feature>
<accession>A0A5J4UEH9</accession>
<reference evidence="3 4" key="1">
    <citation type="submission" date="2019-03" db="EMBL/GenBank/DDBJ databases">
        <title>Single cell metagenomics reveals metabolic interactions within the superorganism composed of flagellate Streblomastix strix and complex community of Bacteroidetes bacteria on its surface.</title>
        <authorList>
            <person name="Treitli S.C."/>
            <person name="Kolisko M."/>
            <person name="Husnik F."/>
            <person name="Keeling P."/>
            <person name="Hampl V."/>
        </authorList>
    </citation>
    <scope>NUCLEOTIDE SEQUENCE [LARGE SCALE GENOMIC DNA]</scope>
    <source>
        <strain evidence="3">ST1C</strain>
    </source>
</reference>
<dbReference type="AlphaFoldDB" id="A0A5J4UEH9"/>
<feature type="region of interest" description="Disordered" evidence="1">
    <location>
        <begin position="279"/>
        <end position="311"/>
    </location>
</feature>
<feature type="compositionally biased region" description="Polar residues" evidence="1">
    <location>
        <begin position="290"/>
        <end position="306"/>
    </location>
</feature>
<feature type="non-terminal residue" evidence="3">
    <location>
        <position position="1"/>
    </location>
</feature>
<feature type="region of interest" description="Disordered" evidence="1">
    <location>
        <begin position="333"/>
        <end position="360"/>
    </location>
</feature>
<evidence type="ECO:0000256" key="1">
    <source>
        <dbReference type="SAM" id="MobiDB-lite"/>
    </source>
</evidence>
<evidence type="ECO:0000259" key="2">
    <source>
        <dbReference type="Pfam" id="PF14644"/>
    </source>
</evidence>
<name>A0A5J4UEH9_9EUKA</name>
<organism evidence="3 4">
    <name type="scientific">Streblomastix strix</name>
    <dbReference type="NCBI Taxonomy" id="222440"/>
    <lineage>
        <taxon>Eukaryota</taxon>
        <taxon>Metamonada</taxon>
        <taxon>Preaxostyla</taxon>
        <taxon>Oxymonadida</taxon>
        <taxon>Streblomastigidae</taxon>
        <taxon>Streblomastix</taxon>
    </lineage>
</organism>
<comment type="caution">
    <text evidence="3">The sequence shown here is derived from an EMBL/GenBank/DDBJ whole genome shotgun (WGS) entry which is preliminary data.</text>
</comment>
<dbReference type="Pfam" id="PF14644">
    <property type="entry name" value="DUF4456"/>
    <property type="match status" value="1"/>
</dbReference>
<feature type="compositionally biased region" description="Basic and acidic residues" evidence="1">
    <location>
        <begin position="438"/>
        <end position="463"/>
    </location>
</feature>
<sequence>KQGERSIPRENKPSRAKTGSTGGKEEKKSKDSGYQGIPGDDGTGNVSIYGTNYMSYESLTNSQGQQLNFADVVVVGNTVEDSARMQCVQLAMEYFHQLWKCKSCPVRKNDIQISYESEREKIEANIRSRYREDANKYMKEGKKDLLIQLKQLQHIATKIPNAVLRSLTAELTQNFLTSLSALQQQINDLIIHNERNKELSTTKLNPSLSQLEEQENLQKIRKQELLRTEQVNEELYRQDVAVEQAIIAYGNSICAKLPLVSEAMLVLFTHMLRESHVTEPEQIPIDQRDIQSPGTSAVITDTSGKQGNKPGLVQSGVQQAGALAQKKAALQKQATTTAGSKGQKGSIDPKNANASNQSNLDAEDLPLNQFSIIKWKGISISSLWNSPSFPPIIQFDDDGQVVIVKEEKQEEKSDNQEEPELLYEDKQGKAKKTAAGKTGEKQKEETNSGKKDDKTAQKQEKPKSQAGKKPTVETQGKGKDGQISDGKKSGGKGNEPVVDSQTEQEQFSPEVEALNTDAHQAVIQARDAIFRDCVDLFRTRRNTLRMEMSSRHAEKIESWKDSWEWMVNQLVVDE</sequence>
<feature type="compositionally biased region" description="Basic and acidic residues" evidence="1">
    <location>
        <begin position="1"/>
        <end position="13"/>
    </location>
</feature>
<gene>
    <name evidence="3" type="ORF">EZS28_035445</name>
</gene>
<protein>
    <recommendedName>
        <fullName evidence="2">DUF4456 domain-containing protein</fullName>
    </recommendedName>
</protein>
<feature type="compositionally biased region" description="Basic and acidic residues" evidence="1">
    <location>
        <begin position="476"/>
        <end position="488"/>
    </location>
</feature>
<evidence type="ECO:0000313" key="3">
    <source>
        <dbReference type="EMBL" id="KAA6369028.1"/>
    </source>
</evidence>
<dbReference type="Proteomes" id="UP000324800">
    <property type="component" value="Unassembled WGS sequence"/>
</dbReference>